<evidence type="ECO:0000259" key="3">
    <source>
        <dbReference type="Pfam" id="PF12158"/>
    </source>
</evidence>
<dbReference type="InterPro" id="IPR021994">
    <property type="entry name" value="DUF3592"/>
</dbReference>
<feature type="region of interest" description="Disordered" evidence="1">
    <location>
        <begin position="76"/>
        <end position="96"/>
    </location>
</feature>
<proteinExistence type="predicted"/>
<reference evidence="4 5" key="1">
    <citation type="submission" date="2020-01" db="EMBL/GenBank/DDBJ databases">
        <title>Polyphasic characterisation and genomic insights into a novel alkali tolerant bacterium VR-M41.</title>
        <authorList>
            <person name="Vemuluri V.R."/>
        </authorList>
    </citation>
    <scope>NUCLEOTIDE SEQUENCE [LARGE SCALE GENOMIC DNA]</scope>
    <source>
        <strain evidence="4 5">VR-M41</strain>
    </source>
</reference>
<sequence length="137" mass="14781">MNGAGSETIFWILGAAFIVFGLYSVMRRRKLSQSEHTVPGEIVRYEELAETPLERSGAGVKYYPVVRFETKNGTVEHVSRSGSSARPQPSGAKVDVHYDPEDPSAFELLSGSDAARREAAPIVLGVVFLGIGVALSL</sequence>
<accession>A0ABX0F3K0</accession>
<dbReference type="EMBL" id="JAAFGS010000001">
    <property type="protein sequence ID" value="NGZ74574.1"/>
    <property type="molecule type" value="Genomic_DNA"/>
</dbReference>
<evidence type="ECO:0000313" key="4">
    <source>
        <dbReference type="EMBL" id="NGZ74574.1"/>
    </source>
</evidence>
<organism evidence="4 5">
    <name type="scientific">Saccharibacillus alkalitolerans</name>
    <dbReference type="NCBI Taxonomy" id="2705290"/>
    <lineage>
        <taxon>Bacteria</taxon>
        <taxon>Bacillati</taxon>
        <taxon>Bacillota</taxon>
        <taxon>Bacilli</taxon>
        <taxon>Bacillales</taxon>
        <taxon>Paenibacillaceae</taxon>
        <taxon>Saccharibacillus</taxon>
    </lineage>
</organism>
<feature type="transmembrane region" description="Helical" evidence="2">
    <location>
        <begin position="119"/>
        <end position="136"/>
    </location>
</feature>
<evidence type="ECO:0000256" key="2">
    <source>
        <dbReference type="SAM" id="Phobius"/>
    </source>
</evidence>
<dbReference type="Proteomes" id="UP000800303">
    <property type="component" value="Unassembled WGS sequence"/>
</dbReference>
<feature type="domain" description="DUF3592" evidence="3">
    <location>
        <begin position="38"/>
        <end position="111"/>
    </location>
</feature>
<dbReference type="RefSeq" id="WP_166272833.1">
    <property type="nucleotide sequence ID" value="NZ_JAAFGS010000001.1"/>
</dbReference>
<keyword evidence="2" id="KW-0812">Transmembrane</keyword>
<gene>
    <name evidence="4" type="ORF">GYN08_04530</name>
</gene>
<keyword evidence="5" id="KW-1185">Reference proteome</keyword>
<keyword evidence="2" id="KW-1133">Transmembrane helix</keyword>
<keyword evidence="2" id="KW-0472">Membrane</keyword>
<name>A0ABX0F3K0_9BACL</name>
<evidence type="ECO:0000313" key="5">
    <source>
        <dbReference type="Proteomes" id="UP000800303"/>
    </source>
</evidence>
<comment type="caution">
    <text evidence="4">The sequence shown here is derived from an EMBL/GenBank/DDBJ whole genome shotgun (WGS) entry which is preliminary data.</text>
</comment>
<protein>
    <submittedName>
        <fullName evidence="4">DUF3592 domain-containing protein</fullName>
    </submittedName>
</protein>
<evidence type="ECO:0000256" key="1">
    <source>
        <dbReference type="SAM" id="MobiDB-lite"/>
    </source>
</evidence>
<dbReference type="Pfam" id="PF12158">
    <property type="entry name" value="DUF3592"/>
    <property type="match status" value="1"/>
</dbReference>
<feature type="transmembrane region" description="Helical" evidence="2">
    <location>
        <begin position="6"/>
        <end position="26"/>
    </location>
</feature>